<evidence type="ECO:0000256" key="1">
    <source>
        <dbReference type="SAM" id="MobiDB-lite"/>
    </source>
</evidence>
<feature type="region of interest" description="Disordered" evidence="1">
    <location>
        <begin position="1"/>
        <end position="72"/>
    </location>
</feature>
<name>A7LBL1_9ACTN</name>
<proteinExistence type="predicted"/>
<feature type="compositionally biased region" description="Polar residues" evidence="1">
    <location>
        <begin position="27"/>
        <end position="37"/>
    </location>
</feature>
<protein>
    <submittedName>
        <fullName evidence="2">Phenol hydroxylase</fullName>
    </submittedName>
</protein>
<dbReference type="EMBL" id="EF998874">
    <property type="protein sequence ID" value="ABS18397.1"/>
    <property type="molecule type" value="Genomic_DNA"/>
</dbReference>
<dbReference type="AlphaFoldDB" id="A7LBL1"/>
<sequence length="126" mass="13491">MVEVADWRPGSLEPRSDTRLSAGPSDGHQTPIHTNPITKEHQRMSSCCSTNETNPAVENGGRENLLGGGADDMTTCPVMVGTPVSKKTAEAAGLYRDFEDERYYFCCAGCGPAFDSDPAKYAANMA</sequence>
<dbReference type="GO" id="GO:0016491">
    <property type="term" value="F:oxidoreductase activity"/>
    <property type="evidence" value="ECO:0007669"/>
    <property type="project" value="InterPro"/>
</dbReference>
<dbReference type="Gene3D" id="1.10.620.20">
    <property type="entry name" value="Ribonucleotide Reductase, subunit A"/>
    <property type="match status" value="1"/>
</dbReference>
<feature type="compositionally biased region" description="Polar residues" evidence="1">
    <location>
        <begin position="44"/>
        <end position="56"/>
    </location>
</feature>
<reference evidence="2" key="1">
    <citation type="submission" date="2007-06" db="EMBL/GenBank/DDBJ databases">
        <title>Isolation and characterization of a novel Streptomyces sp. AHX_DUT capable of degrading nitrobenzene.</title>
        <authorList>
            <person name="Ai H."/>
            <person name="Zhou J."/>
        </authorList>
    </citation>
    <scope>NUCLEOTIDE SEQUENCE</scope>
    <source>
        <strain evidence="2">DUT_AHX</strain>
    </source>
</reference>
<organism evidence="2">
    <name type="scientific">Streptomyces sp. DUT_AHX</name>
    <dbReference type="NCBI Taxonomy" id="375470"/>
    <lineage>
        <taxon>Bacteria</taxon>
        <taxon>Bacillati</taxon>
        <taxon>Actinomycetota</taxon>
        <taxon>Actinomycetes</taxon>
        <taxon>Kitasatosporales</taxon>
        <taxon>Streptomycetaceae</taxon>
        <taxon>Streptomyces</taxon>
    </lineage>
</organism>
<evidence type="ECO:0000313" key="2">
    <source>
        <dbReference type="EMBL" id="ABS18397.1"/>
    </source>
</evidence>
<dbReference type="InterPro" id="IPR012348">
    <property type="entry name" value="RNR-like"/>
</dbReference>
<accession>A7LBL1</accession>